<keyword evidence="1" id="KW-0175">Coiled coil</keyword>
<organism evidence="2 3">
    <name type="scientific">Scyliorhinus torazame</name>
    <name type="common">Cloudy catshark</name>
    <name type="synonym">Catulus torazame</name>
    <dbReference type="NCBI Taxonomy" id="75743"/>
    <lineage>
        <taxon>Eukaryota</taxon>
        <taxon>Metazoa</taxon>
        <taxon>Chordata</taxon>
        <taxon>Craniata</taxon>
        <taxon>Vertebrata</taxon>
        <taxon>Chondrichthyes</taxon>
        <taxon>Elasmobranchii</taxon>
        <taxon>Galeomorphii</taxon>
        <taxon>Galeoidea</taxon>
        <taxon>Carcharhiniformes</taxon>
        <taxon>Scyliorhinidae</taxon>
        <taxon>Scyliorhinus</taxon>
    </lineage>
</organism>
<comment type="caution">
    <text evidence="2">The sequence shown here is derived from an EMBL/GenBank/DDBJ whole genome shotgun (WGS) entry which is preliminary data.</text>
</comment>
<name>A0A401QH07_SCYTO</name>
<evidence type="ECO:0000313" key="3">
    <source>
        <dbReference type="Proteomes" id="UP000288216"/>
    </source>
</evidence>
<feature type="coiled-coil region" evidence="1">
    <location>
        <begin position="46"/>
        <end position="81"/>
    </location>
</feature>
<dbReference type="Proteomes" id="UP000288216">
    <property type="component" value="Unassembled WGS sequence"/>
</dbReference>
<gene>
    <name evidence="2" type="ORF">scyTo_0025250</name>
</gene>
<dbReference type="InterPro" id="IPR027417">
    <property type="entry name" value="P-loop_NTPase"/>
</dbReference>
<feature type="non-terminal residue" evidence="2">
    <location>
        <position position="165"/>
    </location>
</feature>
<dbReference type="AlphaFoldDB" id="A0A401QH07"/>
<dbReference type="OMA" id="KEMENHM"/>
<dbReference type="OrthoDB" id="40118at2759"/>
<reference evidence="2 3" key="1">
    <citation type="journal article" date="2018" name="Nat. Ecol. Evol.">
        <title>Shark genomes provide insights into elasmobranch evolution and the origin of vertebrates.</title>
        <authorList>
            <person name="Hara Y"/>
            <person name="Yamaguchi K"/>
            <person name="Onimaru K"/>
            <person name="Kadota M"/>
            <person name="Koyanagi M"/>
            <person name="Keeley SD"/>
            <person name="Tatsumi K"/>
            <person name="Tanaka K"/>
            <person name="Motone F"/>
            <person name="Kageyama Y"/>
            <person name="Nozu R"/>
            <person name="Adachi N"/>
            <person name="Nishimura O"/>
            <person name="Nakagawa R"/>
            <person name="Tanegashima C"/>
            <person name="Kiyatake I"/>
            <person name="Matsumoto R"/>
            <person name="Murakumo K"/>
            <person name="Nishida K"/>
            <person name="Terakita A"/>
            <person name="Kuratani S"/>
            <person name="Sato K"/>
            <person name="Hyodo S Kuraku.S."/>
        </authorList>
    </citation>
    <scope>NUCLEOTIDE SEQUENCE [LARGE SCALE GENOMIC DNA]</scope>
</reference>
<sequence length="165" mass="19379">MSTIEYRTDDKDSFKEQVGFWINNVLMRVPDSIVLPIGSHIDLCDKDEVQKKKKDIEEKILEVLTEREDNLKQRLEKLKQKTQCELYSDQVDKLCDLAEYSLKVLDLIPIDCTRYDAIIEAWLKILESVRNKDIFRNAVRKLPVTYKKVENAIMDLIKTPEVPVH</sequence>
<dbReference type="STRING" id="75743.A0A401QH07"/>
<protein>
    <submittedName>
        <fullName evidence="2">Uncharacterized protein</fullName>
    </submittedName>
</protein>
<accession>A0A401QH07</accession>
<evidence type="ECO:0000256" key="1">
    <source>
        <dbReference type="SAM" id="Coils"/>
    </source>
</evidence>
<evidence type="ECO:0000313" key="2">
    <source>
        <dbReference type="EMBL" id="GCB84623.1"/>
    </source>
</evidence>
<keyword evidence="3" id="KW-1185">Reference proteome</keyword>
<dbReference type="EMBL" id="BFAA01078666">
    <property type="protein sequence ID" value="GCB84623.1"/>
    <property type="molecule type" value="Genomic_DNA"/>
</dbReference>
<proteinExistence type="predicted"/>
<dbReference type="Gene3D" id="3.40.50.300">
    <property type="entry name" value="P-loop containing nucleotide triphosphate hydrolases"/>
    <property type="match status" value="1"/>
</dbReference>